<evidence type="ECO:0000313" key="4">
    <source>
        <dbReference type="EMBL" id="SVD44649.1"/>
    </source>
</evidence>
<accession>A0A382VDT1</accession>
<dbReference type="InterPro" id="IPR017850">
    <property type="entry name" value="Alkaline_phosphatase_core_sf"/>
</dbReference>
<dbReference type="Pfam" id="PF00884">
    <property type="entry name" value="Sulfatase"/>
    <property type="match status" value="1"/>
</dbReference>
<sequence>MGKYLSIVIFGFSLVTGVAAPKKPNVLFIAVDDLRDWGGFMGGYKGKVHTPHMDELASRGTAFLNAHTAAPVCCPSRAAVMSGLLPSTSGIYNNGHWWKPNLPKLVTLPEHFRNNGYLAVGAGKIFHHTAGNNPPAIWDEYHRLVFNDDAFSRSSGRYLTLYPYTKPQPVPKEFPYSGIKLYSPEVDWGVLPKQEKVMDDYQTVGYCTDFLARKHTKPFFLACGIFHPHLPWYVPKKYLDLYTVDQVQLPEVLLDD</sequence>
<dbReference type="GO" id="GO:0005737">
    <property type="term" value="C:cytoplasm"/>
    <property type="evidence" value="ECO:0007669"/>
    <property type="project" value="TreeGrafter"/>
</dbReference>
<dbReference type="GO" id="GO:0046872">
    <property type="term" value="F:metal ion binding"/>
    <property type="evidence" value="ECO:0007669"/>
    <property type="project" value="UniProtKB-KW"/>
</dbReference>
<keyword evidence="1" id="KW-0479">Metal-binding</keyword>
<feature type="non-terminal residue" evidence="4">
    <location>
        <position position="256"/>
    </location>
</feature>
<organism evidence="4">
    <name type="scientific">marine metagenome</name>
    <dbReference type="NCBI Taxonomy" id="408172"/>
    <lineage>
        <taxon>unclassified sequences</taxon>
        <taxon>metagenomes</taxon>
        <taxon>ecological metagenomes</taxon>
    </lineage>
</organism>
<proteinExistence type="predicted"/>
<dbReference type="EMBL" id="UINC01151190">
    <property type="protein sequence ID" value="SVD44649.1"/>
    <property type="molecule type" value="Genomic_DNA"/>
</dbReference>
<reference evidence="4" key="1">
    <citation type="submission" date="2018-05" db="EMBL/GenBank/DDBJ databases">
        <authorList>
            <person name="Lanie J.A."/>
            <person name="Ng W.-L."/>
            <person name="Kazmierczak K.M."/>
            <person name="Andrzejewski T.M."/>
            <person name="Davidsen T.M."/>
            <person name="Wayne K.J."/>
            <person name="Tettelin H."/>
            <person name="Glass J.I."/>
            <person name="Rusch D."/>
            <person name="Podicherti R."/>
            <person name="Tsui H.-C.T."/>
            <person name="Winkler M.E."/>
        </authorList>
    </citation>
    <scope>NUCLEOTIDE SEQUENCE</scope>
</reference>
<dbReference type="PANTHER" id="PTHR45953">
    <property type="entry name" value="IDURONATE 2-SULFATASE"/>
    <property type="match status" value="1"/>
</dbReference>
<gene>
    <name evidence="4" type="ORF">METZ01_LOCUS397503</name>
</gene>
<protein>
    <recommendedName>
        <fullName evidence="3">Sulfatase N-terminal domain-containing protein</fullName>
    </recommendedName>
</protein>
<keyword evidence="2" id="KW-0378">Hydrolase</keyword>
<name>A0A382VDT1_9ZZZZ</name>
<dbReference type="GO" id="GO:0008484">
    <property type="term" value="F:sulfuric ester hydrolase activity"/>
    <property type="evidence" value="ECO:0007669"/>
    <property type="project" value="TreeGrafter"/>
</dbReference>
<evidence type="ECO:0000256" key="2">
    <source>
        <dbReference type="ARBA" id="ARBA00022801"/>
    </source>
</evidence>
<dbReference type="AlphaFoldDB" id="A0A382VDT1"/>
<feature type="domain" description="Sulfatase N-terminal" evidence="3">
    <location>
        <begin position="24"/>
        <end position="246"/>
    </location>
</feature>
<dbReference type="PANTHER" id="PTHR45953:SF1">
    <property type="entry name" value="IDURONATE 2-SULFATASE"/>
    <property type="match status" value="1"/>
</dbReference>
<evidence type="ECO:0000259" key="3">
    <source>
        <dbReference type="Pfam" id="PF00884"/>
    </source>
</evidence>
<dbReference type="Gene3D" id="3.40.720.10">
    <property type="entry name" value="Alkaline Phosphatase, subunit A"/>
    <property type="match status" value="1"/>
</dbReference>
<dbReference type="SUPFAM" id="SSF53649">
    <property type="entry name" value="Alkaline phosphatase-like"/>
    <property type="match status" value="1"/>
</dbReference>
<evidence type="ECO:0000256" key="1">
    <source>
        <dbReference type="ARBA" id="ARBA00022723"/>
    </source>
</evidence>
<dbReference type="InterPro" id="IPR000917">
    <property type="entry name" value="Sulfatase_N"/>
</dbReference>